<dbReference type="SUPFAM" id="SSF47473">
    <property type="entry name" value="EF-hand"/>
    <property type="match status" value="1"/>
</dbReference>
<dbReference type="Proteomes" id="UP000023152">
    <property type="component" value="Unassembled WGS sequence"/>
</dbReference>
<feature type="non-terminal residue" evidence="2">
    <location>
        <position position="1"/>
    </location>
</feature>
<dbReference type="GO" id="GO:0005509">
    <property type="term" value="F:calcium ion binding"/>
    <property type="evidence" value="ECO:0007669"/>
    <property type="project" value="InterPro"/>
</dbReference>
<organism evidence="2 3">
    <name type="scientific">Reticulomyxa filosa</name>
    <dbReference type="NCBI Taxonomy" id="46433"/>
    <lineage>
        <taxon>Eukaryota</taxon>
        <taxon>Sar</taxon>
        <taxon>Rhizaria</taxon>
        <taxon>Retaria</taxon>
        <taxon>Foraminifera</taxon>
        <taxon>Monothalamids</taxon>
        <taxon>Reticulomyxidae</taxon>
        <taxon>Reticulomyxa</taxon>
    </lineage>
</organism>
<dbReference type="PROSITE" id="PS50222">
    <property type="entry name" value="EF_HAND_2"/>
    <property type="match status" value="1"/>
</dbReference>
<evidence type="ECO:0000259" key="1">
    <source>
        <dbReference type="PROSITE" id="PS50222"/>
    </source>
</evidence>
<dbReference type="Gene3D" id="1.10.238.10">
    <property type="entry name" value="EF-hand"/>
    <property type="match status" value="1"/>
</dbReference>
<proteinExistence type="predicted"/>
<dbReference type="Pfam" id="PF13833">
    <property type="entry name" value="EF-hand_8"/>
    <property type="match status" value="1"/>
</dbReference>
<sequence>EQIANAFEQHLPSPEDDIDVEEFVLALKSMKCDLEEAEMRKLFKYADAEGEGYVSQEDVCTFLLKEYSSVELQRMKRSLLAAIMEADPNKRGSSLIKTGDETRWSQAEISHMEEQMKEALFGLATKMEVTAIKEEVEKSKHK</sequence>
<accession>X6N889</accession>
<gene>
    <name evidence="2" type="ORF">RFI_15684</name>
</gene>
<dbReference type="AlphaFoldDB" id="X6N889"/>
<keyword evidence="3" id="KW-1185">Reference proteome</keyword>
<dbReference type="EMBL" id="ASPP01011548">
    <property type="protein sequence ID" value="ETO21517.1"/>
    <property type="molecule type" value="Genomic_DNA"/>
</dbReference>
<evidence type="ECO:0000313" key="3">
    <source>
        <dbReference type="Proteomes" id="UP000023152"/>
    </source>
</evidence>
<comment type="caution">
    <text evidence="2">The sequence shown here is derived from an EMBL/GenBank/DDBJ whole genome shotgun (WGS) entry which is preliminary data.</text>
</comment>
<protein>
    <recommendedName>
        <fullName evidence="1">EF-hand domain-containing protein</fullName>
    </recommendedName>
</protein>
<reference evidence="2 3" key="1">
    <citation type="journal article" date="2013" name="Curr. Biol.">
        <title>The Genome of the Foraminiferan Reticulomyxa filosa.</title>
        <authorList>
            <person name="Glockner G."/>
            <person name="Hulsmann N."/>
            <person name="Schleicher M."/>
            <person name="Noegel A.A."/>
            <person name="Eichinger L."/>
            <person name="Gallinger C."/>
            <person name="Pawlowski J."/>
            <person name="Sierra R."/>
            <person name="Euteneuer U."/>
            <person name="Pillet L."/>
            <person name="Moustafa A."/>
            <person name="Platzer M."/>
            <person name="Groth M."/>
            <person name="Szafranski K."/>
            <person name="Schliwa M."/>
        </authorList>
    </citation>
    <scope>NUCLEOTIDE SEQUENCE [LARGE SCALE GENOMIC DNA]</scope>
</reference>
<dbReference type="InterPro" id="IPR002048">
    <property type="entry name" value="EF_hand_dom"/>
</dbReference>
<dbReference type="InterPro" id="IPR011992">
    <property type="entry name" value="EF-hand-dom_pair"/>
</dbReference>
<evidence type="ECO:0000313" key="2">
    <source>
        <dbReference type="EMBL" id="ETO21517.1"/>
    </source>
</evidence>
<name>X6N889_RETFI</name>
<feature type="domain" description="EF-hand" evidence="1">
    <location>
        <begin position="34"/>
        <end position="69"/>
    </location>
</feature>